<comment type="caution">
    <text evidence="1">The sequence shown here is derived from an EMBL/GenBank/DDBJ whole genome shotgun (WGS) entry which is preliminary data.</text>
</comment>
<keyword evidence="2" id="KW-1185">Reference proteome</keyword>
<evidence type="ECO:0000313" key="1">
    <source>
        <dbReference type="EMBL" id="KAK9297792.1"/>
    </source>
</evidence>
<dbReference type="Proteomes" id="UP001432146">
    <property type="component" value="Unassembled WGS sequence"/>
</dbReference>
<name>A0AAW0ZLA8_9HYME</name>
<proteinExistence type="predicted"/>
<dbReference type="AlphaFoldDB" id="A0AAW0ZLA8"/>
<evidence type="ECO:0000313" key="2">
    <source>
        <dbReference type="Proteomes" id="UP001432146"/>
    </source>
</evidence>
<reference evidence="1 2" key="1">
    <citation type="submission" date="2024-05" db="EMBL/GenBank/DDBJ databases">
        <title>The nuclear and mitochondrial genome assemblies of Tetragonisca angustula (Apidae: Meliponini), a tiny yet remarkable pollinator in the Neotropics.</title>
        <authorList>
            <person name="Ferrari R."/>
            <person name="Ricardo P.C."/>
            <person name="Dias F.C."/>
            <person name="Araujo N.S."/>
            <person name="Soares D.O."/>
            <person name="Zhou Q.-S."/>
            <person name="Zhu C.-D."/>
            <person name="Coutinho L."/>
            <person name="Airas M.C."/>
            <person name="Batista T.M."/>
        </authorList>
    </citation>
    <scope>NUCLEOTIDE SEQUENCE [LARGE SCALE GENOMIC DNA]</scope>
    <source>
        <strain evidence="1">ASF017062</strain>
        <tissue evidence="1">Abdomen</tissue>
    </source>
</reference>
<dbReference type="EMBL" id="JAWNGG020000185">
    <property type="protein sequence ID" value="KAK9297792.1"/>
    <property type="molecule type" value="Genomic_DNA"/>
</dbReference>
<sequence>MHQVSWQFDFLRLRIPPFLLCASDAQERTGREKSAFPMKTSRRTLQFGIAISEQNGLSTSCTLFFRKFTKHVWRRNWDFGGDKKTENNDRWTLRNAKSVRRSVSLLEFWSQDIGRRDYWGNHVGECS</sequence>
<gene>
    <name evidence="1" type="ORF">QLX08_008635</name>
</gene>
<organism evidence="1 2">
    <name type="scientific">Tetragonisca angustula</name>
    <dbReference type="NCBI Taxonomy" id="166442"/>
    <lineage>
        <taxon>Eukaryota</taxon>
        <taxon>Metazoa</taxon>
        <taxon>Ecdysozoa</taxon>
        <taxon>Arthropoda</taxon>
        <taxon>Hexapoda</taxon>
        <taxon>Insecta</taxon>
        <taxon>Pterygota</taxon>
        <taxon>Neoptera</taxon>
        <taxon>Endopterygota</taxon>
        <taxon>Hymenoptera</taxon>
        <taxon>Apocrita</taxon>
        <taxon>Aculeata</taxon>
        <taxon>Apoidea</taxon>
        <taxon>Anthophila</taxon>
        <taxon>Apidae</taxon>
        <taxon>Tetragonisca</taxon>
    </lineage>
</organism>
<accession>A0AAW0ZLA8</accession>
<protein>
    <submittedName>
        <fullName evidence="1">Uncharacterized protein</fullName>
    </submittedName>
</protein>